<dbReference type="EMBL" id="CM017326">
    <property type="protein sequence ID" value="KAE8076192.1"/>
    <property type="molecule type" value="Genomic_DNA"/>
</dbReference>
<protein>
    <recommendedName>
        <fullName evidence="4">Prolamin-like domain-containing protein</fullName>
    </recommendedName>
</protein>
<gene>
    <name evidence="2" type="ORF">FH972_014856</name>
</gene>
<evidence type="ECO:0000313" key="3">
    <source>
        <dbReference type="Proteomes" id="UP000327013"/>
    </source>
</evidence>
<sequence length="88" mass="9816">MQVAAILASIACCQATIPSDLDAFNTTMKVINSKDDLVMINGCNSAFLVEEKCFKTDYRTLSLFVPVVLEWWIPYTSFISLPIANLHL</sequence>
<reference evidence="2 3" key="1">
    <citation type="submission" date="2019-06" db="EMBL/GenBank/DDBJ databases">
        <title>A chromosomal-level reference genome of Carpinus fangiana (Coryloideae, Betulaceae).</title>
        <authorList>
            <person name="Yang X."/>
            <person name="Wang Z."/>
            <person name="Zhang L."/>
            <person name="Hao G."/>
            <person name="Liu J."/>
            <person name="Yang Y."/>
        </authorList>
    </citation>
    <scope>NUCLEOTIDE SEQUENCE [LARGE SCALE GENOMIC DNA]</scope>
    <source>
        <strain evidence="2">Cfa_2016G</strain>
        <tissue evidence="2">Leaf</tissue>
    </source>
</reference>
<accession>A0A5N6RBC0</accession>
<dbReference type="Proteomes" id="UP000327013">
    <property type="component" value="Chromosome 6"/>
</dbReference>
<feature type="signal peptide" evidence="1">
    <location>
        <begin position="1"/>
        <end position="15"/>
    </location>
</feature>
<name>A0A5N6RBC0_9ROSI</name>
<feature type="chain" id="PRO_5024416389" description="Prolamin-like domain-containing protein" evidence="1">
    <location>
        <begin position="16"/>
        <end position="88"/>
    </location>
</feature>
<dbReference type="AlphaFoldDB" id="A0A5N6RBC0"/>
<keyword evidence="1" id="KW-0732">Signal</keyword>
<proteinExistence type="predicted"/>
<evidence type="ECO:0008006" key="4">
    <source>
        <dbReference type="Google" id="ProtNLM"/>
    </source>
</evidence>
<evidence type="ECO:0000256" key="1">
    <source>
        <dbReference type="SAM" id="SignalP"/>
    </source>
</evidence>
<keyword evidence="3" id="KW-1185">Reference proteome</keyword>
<evidence type="ECO:0000313" key="2">
    <source>
        <dbReference type="EMBL" id="KAE8076192.1"/>
    </source>
</evidence>
<organism evidence="2 3">
    <name type="scientific">Carpinus fangiana</name>
    <dbReference type="NCBI Taxonomy" id="176857"/>
    <lineage>
        <taxon>Eukaryota</taxon>
        <taxon>Viridiplantae</taxon>
        <taxon>Streptophyta</taxon>
        <taxon>Embryophyta</taxon>
        <taxon>Tracheophyta</taxon>
        <taxon>Spermatophyta</taxon>
        <taxon>Magnoliopsida</taxon>
        <taxon>eudicotyledons</taxon>
        <taxon>Gunneridae</taxon>
        <taxon>Pentapetalae</taxon>
        <taxon>rosids</taxon>
        <taxon>fabids</taxon>
        <taxon>Fagales</taxon>
        <taxon>Betulaceae</taxon>
        <taxon>Carpinus</taxon>
    </lineage>
</organism>